<organism evidence="2 3">
    <name type="scientific">Lentinula raphanica</name>
    <dbReference type="NCBI Taxonomy" id="153919"/>
    <lineage>
        <taxon>Eukaryota</taxon>
        <taxon>Fungi</taxon>
        <taxon>Dikarya</taxon>
        <taxon>Basidiomycota</taxon>
        <taxon>Agaricomycotina</taxon>
        <taxon>Agaricomycetes</taxon>
        <taxon>Agaricomycetidae</taxon>
        <taxon>Agaricales</taxon>
        <taxon>Marasmiineae</taxon>
        <taxon>Omphalotaceae</taxon>
        <taxon>Lentinula</taxon>
    </lineage>
</organism>
<keyword evidence="3" id="KW-1185">Reference proteome</keyword>
<reference evidence="2" key="1">
    <citation type="submission" date="2022-08" db="EMBL/GenBank/DDBJ databases">
        <authorList>
            <consortium name="DOE Joint Genome Institute"/>
            <person name="Min B."/>
            <person name="Riley R."/>
            <person name="Sierra-Patev S."/>
            <person name="Naranjo-Ortiz M."/>
            <person name="Looney B."/>
            <person name="Konkel Z."/>
            <person name="Slot J.C."/>
            <person name="Sakamoto Y."/>
            <person name="Steenwyk J.L."/>
            <person name="Rokas A."/>
            <person name="Carro J."/>
            <person name="Camarero S."/>
            <person name="Ferreira P."/>
            <person name="Molpeceres G."/>
            <person name="Ruiz-Duenas F.J."/>
            <person name="Serrano A."/>
            <person name="Henrissat B."/>
            <person name="Drula E."/>
            <person name="Hughes K.W."/>
            <person name="Mata J.L."/>
            <person name="Ishikawa N.K."/>
            <person name="Vargas-Isla R."/>
            <person name="Ushijima S."/>
            <person name="Smith C.A."/>
            <person name="Ahrendt S."/>
            <person name="Andreopoulos W."/>
            <person name="He G."/>
            <person name="Labutti K."/>
            <person name="Lipzen A."/>
            <person name="Ng V."/>
            <person name="Sandor L."/>
            <person name="Barry K."/>
            <person name="Martinez A.T."/>
            <person name="Xiao Y."/>
            <person name="Gibbons J.G."/>
            <person name="Terashima K."/>
            <person name="Hibbett D.S."/>
            <person name="Grigoriev I.V."/>
        </authorList>
    </citation>
    <scope>NUCLEOTIDE SEQUENCE</scope>
    <source>
        <strain evidence="2">TFB9207</strain>
    </source>
</reference>
<evidence type="ECO:0000256" key="1">
    <source>
        <dbReference type="SAM" id="MobiDB-lite"/>
    </source>
</evidence>
<comment type="caution">
    <text evidence="2">The sequence shown here is derived from an EMBL/GenBank/DDBJ whole genome shotgun (WGS) entry which is preliminary data.</text>
</comment>
<dbReference type="AlphaFoldDB" id="A0AA38PFS9"/>
<dbReference type="Proteomes" id="UP001163846">
    <property type="component" value="Unassembled WGS sequence"/>
</dbReference>
<protein>
    <submittedName>
        <fullName evidence="2">Uncharacterized protein</fullName>
    </submittedName>
</protein>
<sequence length="389" mass="43658">MSPFIQQAHGLERSTACIPTFDHGLHRFVYVDPPVNKFGERVQLNQVYLLRKKGGIHWEYYCPCPPPSDKPGIPARCWEVQQLTSRYFGNVYIGCGRTNQRCTWKICLNRIYAAQDRQGRRFQPAEADDDGLSVVQNLPSQQQTPGMQAMHKDVEIQSQESSSSQGSSVPSDAMDHDFENEKFDEAVVRLMQELQVTQVPFPQLSEEELAQWFRELKLSERAATASNPDARGNEMELGGISGDSRDENIFPDAAHSYEELCAAFAAYDDVLVTPDGSIHFIPKSPQAEVTIAEDPSQHEANTSKMDWEDNEVTLILETPSIDPKVDVSEVKEMFIDLTLDEYLLASSSRKPIVRYLSPLDLTVAEPLDLQGDIEMSGAGTSTDPYEFSQ</sequence>
<evidence type="ECO:0000313" key="3">
    <source>
        <dbReference type="Proteomes" id="UP001163846"/>
    </source>
</evidence>
<evidence type="ECO:0000313" key="2">
    <source>
        <dbReference type="EMBL" id="KAJ3842089.1"/>
    </source>
</evidence>
<name>A0AA38PFS9_9AGAR</name>
<accession>A0AA38PFS9</accession>
<feature type="region of interest" description="Disordered" evidence="1">
    <location>
        <begin position="141"/>
        <end position="175"/>
    </location>
</feature>
<gene>
    <name evidence="2" type="ORF">F5878DRAFT_700766</name>
</gene>
<feature type="compositionally biased region" description="Low complexity" evidence="1">
    <location>
        <begin position="157"/>
        <end position="171"/>
    </location>
</feature>
<proteinExistence type="predicted"/>
<dbReference type="EMBL" id="MU806017">
    <property type="protein sequence ID" value="KAJ3842089.1"/>
    <property type="molecule type" value="Genomic_DNA"/>
</dbReference>